<proteinExistence type="predicted"/>
<dbReference type="AlphaFoldDB" id="A0A1I6VGX0"/>
<dbReference type="Gene3D" id="3.40.630.10">
    <property type="entry name" value="Zn peptidases"/>
    <property type="match status" value="1"/>
</dbReference>
<evidence type="ECO:0000259" key="5">
    <source>
        <dbReference type="Pfam" id="PF24827"/>
    </source>
</evidence>
<dbReference type="OrthoDB" id="9782876at2"/>
<keyword evidence="3" id="KW-0378">Hydrolase</keyword>
<dbReference type="SUPFAM" id="SSF53187">
    <property type="entry name" value="Zn-dependent exopeptidases"/>
    <property type="match status" value="1"/>
</dbReference>
<protein>
    <recommendedName>
        <fullName evidence="5">Succinylglutamate desuccinylase/Aspartoacylase catalytic domain-containing protein</fullName>
    </recommendedName>
</protein>
<evidence type="ECO:0000313" key="7">
    <source>
        <dbReference type="Proteomes" id="UP000199392"/>
    </source>
</evidence>
<dbReference type="GO" id="GO:0016811">
    <property type="term" value="F:hydrolase activity, acting on carbon-nitrogen (but not peptide) bonds, in linear amides"/>
    <property type="evidence" value="ECO:0007669"/>
    <property type="project" value="InterPro"/>
</dbReference>
<dbReference type="EMBL" id="FOZW01000011">
    <property type="protein sequence ID" value="SFT12963.1"/>
    <property type="molecule type" value="Genomic_DNA"/>
</dbReference>
<comment type="cofactor">
    <cofactor evidence="1">
        <name>Zn(2+)</name>
        <dbReference type="ChEBI" id="CHEBI:29105"/>
    </cofactor>
</comment>
<dbReference type="InterPro" id="IPR043795">
    <property type="entry name" value="N-alpha-Ac-DABA-like"/>
</dbReference>
<dbReference type="STRING" id="311180.SAMN04488050_11170"/>
<dbReference type="PIRSF" id="PIRSF039012">
    <property type="entry name" value="ASP"/>
    <property type="match status" value="1"/>
</dbReference>
<evidence type="ECO:0000256" key="1">
    <source>
        <dbReference type="ARBA" id="ARBA00001947"/>
    </source>
</evidence>
<dbReference type="GO" id="GO:0016788">
    <property type="term" value="F:hydrolase activity, acting on ester bonds"/>
    <property type="evidence" value="ECO:0007669"/>
    <property type="project" value="InterPro"/>
</dbReference>
<dbReference type="Proteomes" id="UP000199392">
    <property type="component" value="Unassembled WGS sequence"/>
</dbReference>
<keyword evidence="4" id="KW-0862">Zinc</keyword>
<dbReference type="CDD" id="cd06252">
    <property type="entry name" value="M14_ASTE_ASPA-like"/>
    <property type="match status" value="1"/>
</dbReference>
<dbReference type="GO" id="GO:0046872">
    <property type="term" value="F:metal ion binding"/>
    <property type="evidence" value="ECO:0007669"/>
    <property type="project" value="UniProtKB-KW"/>
</dbReference>
<evidence type="ECO:0000256" key="4">
    <source>
        <dbReference type="ARBA" id="ARBA00022833"/>
    </source>
</evidence>
<evidence type="ECO:0000313" key="6">
    <source>
        <dbReference type="EMBL" id="SFT12963.1"/>
    </source>
</evidence>
<evidence type="ECO:0000256" key="3">
    <source>
        <dbReference type="ARBA" id="ARBA00022801"/>
    </source>
</evidence>
<dbReference type="InterPro" id="IPR055438">
    <property type="entry name" value="AstE_AspA_cat"/>
</dbReference>
<dbReference type="PANTHER" id="PTHR37326:SF1">
    <property type="entry name" value="BLL3975 PROTEIN"/>
    <property type="match status" value="1"/>
</dbReference>
<keyword evidence="2" id="KW-0479">Metal-binding</keyword>
<dbReference type="InterPro" id="IPR053138">
    <property type="entry name" value="N-alpha-Ac-DABA_deacetylase"/>
</dbReference>
<organism evidence="6 7">
    <name type="scientific">Alloyangia pacifica</name>
    <dbReference type="NCBI Taxonomy" id="311180"/>
    <lineage>
        <taxon>Bacteria</taxon>
        <taxon>Pseudomonadati</taxon>
        <taxon>Pseudomonadota</taxon>
        <taxon>Alphaproteobacteria</taxon>
        <taxon>Rhodobacterales</taxon>
        <taxon>Roseobacteraceae</taxon>
        <taxon>Alloyangia</taxon>
    </lineage>
</organism>
<keyword evidence="7" id="KW-1185">Reference proteome</keyword>
<reference evidence="7" key="1">
    <citation type="submission" date="2016-10" db="EMBL/GenBank/DDBJ databases">
        <authorList>
            <person name="Varghese N."/>
            <person name="Submissions S."/>
        </authorList>
    </citation>
    <scope>NUCLEOTIDE SEQUENCE [LARGE SCALE GENOMIC DNA]</scope>
    <source>
        <strain evidence="7">DSM 26894</strain>
    </source>
</reference>
<dbReference type="Pfam" id="PF24827">
    <property type="entry name" value="AstE_AspA_cat"/>
    <property type="match status" value="1"/>
</dbReference>
<dbReference type="PANTHER" id="PTHR37326">
    <property type="entry name" value="BLL3975 PROTEIN"/>
    <property type="match status" value="1"/>
</dbReference>
<accession>A0A1I6VGX0</accession>
<evidence type="ECO:0000256" key="2">
    <source>
        <dbReference type="ARBA" id="ARBA00022723"/>
    </source>
</evidence>
<feature type="domain" description="Succinylglutamate desuccinylase/Aspartoacylase catalytic" evidence="5">
    <location>
        <begin position="75"/>
        <end position="262"/>
    </location>
</feature>
<dbReference type="RefSeq" id="WP_092428139.1">
    <property type="nucleotide sequence ID" value="NZ_FNCL01000011.1"/>
</dbReference>
<name>A0A1I6VGX0_9RHOB</name>
<gene>
    <name evidence="6" type="ORF">SAMN04488050_11170</name>
</gene>
<sequence>MTMECPVDAPLLHQLATLKELRPAQSAAAPGSVRLDIDLDESGTQSGFVRFPHSPDDDAWGAVMVPIVSIKGTDGPVVLAEAGNHGDEYEGALTLTELARSIDPAQLHGQLILLPAINAPAARAGKRCSPVDGLNFNRCFPGAHRGSISQQIAAFVNDVLLPRADVFLDLHSGGSSLEIMVSNTVEVAADPRQTEANLTGARAFGASHAVFVNNLGEPRTATAAASAQGVLTIGTEMMGGGFVDPHALQVCKTGVRNVLVHLGMLEGAQQALADPTVLSVARPDAYHLTTMDGIFERCVPLGAEVESGALLGRVHDRFAPLEEPLEIRAAFDGTVYALRHPALVSHGNCCVVLAEPGQPG</sequence>